<feature type="compositionally biased region" description="Acidic residues" evidence="1">
    <location>
        <begin position="117"/>
        <end position="128"/>
    </location>
</feature>
<evidence type="ECO:0008006" key="4">
    <source>
        <dbReference type="Google" id="ProtNLM"/>
    </source>
</evidence>
<reference evidence="2 3" key="1">
    <citation type="submission" date="2018-07" db="EMBL/GenBank/DDBJ databases">
        <title>The complete nuclear genome of the prasinophyte Chloropicon primus (CCMP1205).</title>
        <authorList>
            <person name="Pombert J.-F."/>
            <person name="Otis C."/>
            <person name="Turmel M."/>
            <person name="Lemieux C."/>
        </authorList>
    </citation>
    <scope>NUCLEOTIDE SEQUENCE [LARGE SCALE GENOMIC DNA]</scope>
    <source>
        <strain evidence="2 3">CCMP1205</strain>
    </source>
</reference>
<feature type="compositionally biased region" description="Acidic residues" evidence="1">
    <location>
        <begin position="99"/>
        <end position="109"/>
    </location>
</feature>
<sequence length="263" mass="28434">MEEDSFAFEEKRRKTIERNKAKMMELTAKARATLDESGLDGAAAAAGGGNKLGKRKGKDSSAVGRQTAEAAAPAPRRNARGARKASESARARLKKYNESDPEETQEDEESRSASSYDGEEEGLTESDSDSTSSTVASESEGKENASTKSENANTISLSIVQEHLGKKKKSKKALGRVEKNVFGRLSSTEVKCLFDDLGGGKKGGITRNDLEVVFKALDFPHTEDTASEMMERALDSRRGANAAGQMHPDRLDYETFSSLVSQL</sequence>
<evidence type="ECO:0000313" key="2">
    <source>
        <dbReference type="EMBL" id="QDZ23540.1"/>
    </source>
</evidence>
<accession>A0A5B8MVQ6</accession>
<feature type="compositionally biased region" description="Basic and acidic residues" evidence="1">
    <location>
        <begin position="84"/>
        <end position="98"/>
    </location>
</feature>
<evidence type="ECO:0000313" key="3">
    <source>
        <dbReference type="Proteomes" id="UP000316726"/>
    </source>
</evidence>
<evidence type="ECO:0000256" key="1">
    <source>
        <dbReference type="SAM" id="MobiDB-lite"/>
    </source>
</evidence>
<dbReference type="AlphaFoldDB" id="A0A5B8MVQ6"/>
<dbReference type="Proteomes" id="UP000316726">
    <property type="component" value="Chromosome 10"/>
</dbReference>
<organism evidence="2 3">
    <name type="scientific">Chloropicon primus</name>
    <dbReference type="NCBI Taxonomy" id="1764295"/>
    <lineage>
        <taxon>Eukaryota</taxon>
        <taxon>Viridiplantae</taxon>
        <taxon>Chlorophyta</taxon>
        <taxon>Chloropicophyceae</taxon>
        <taxon>Chloropicales</taxon>
        <taxon>Chloropicaceae</taxon>
        <taxon>Chloropicon</taxon>
    </lineage>
</organism>
<gene>
    <name evidence="2" type="ORF">A3770_10p60580</name>
</gene>
<feature type="compositionally biased region" description="Low complexity" evidence="1">
    <location>
        <begin position="129"/>
        <end position="138"/>
    </location>
</feature>
<proteinExistence type="predicted"/>
<keyword evidence="3" id="KW-1185">Reference proteome</keyword>
<protein>
    <recommendedName>
        <fullName evidence="4">EF-hand domain-containing protein</fullName>
    </recommendedName>
</protein>
<name>A0A5B8MVQ6_9CHLO</name>
<dbReference type="EMBL" id="CP031043">
    <property type="protein sequence ID" value="QDZ23540.1"/>
    <property type="molecule type" value="Genomic_DNA"/>
</dbReference>
<feature type="region of interest" description="Disordered" evidence="1">
    <location>
        <begin position="35"/>
        <end position="150"/>
    </location>
</feature>